<dbReference type="PATRIC" id="fig|317659.3.peg.3327"/>
<sequence length="156" mass="18177">MKTKFQIALEKNEFPEFFKGQNEYFSRDPDWGDHLYINNWQGLCGYLKLKENPNRILFDAFGAYLDSLDINYQSADSLLLNIGCYYLLRTETSFMSENGFDLIQKLDDAQKEKIGKLFRLLRKEYDIKNAGKPVISFDNFLLEIKSNGCTIGLENI</sequence>
<keyword evidence="2" id="KW-1185">Reference proteome</keyword>
<proteinExistence type="predicted"/>
<accession>A0A0P9N168</accession>
<comment type="caution">
    <text evidence="1">The sequence shown here is derived from an EMBL/GenBank/DDBJ whole genome shotgun (WGS) entry which is preliminary data.</text>
</comment>
<reference evidence="1 2" key="1">
    <citation type="submission" date="2015-09" db="EMBL/GenBank/DDBJ databases">
        <title>Genome announcement of multiple Pseudomonas syringae strains.</title>
        <authorList>
            <person name="Thakur S."/>
            <person name="Wang P.W."/>
            <person name="Gong Y."/>
            <person name="Weir B.S."/>
            <person name="Guttman D.S."/>
        </authorList>
    </citation>
    <scope>NUCLEOTIDE SEQUENCE [LARGE SCALE GENOMIC DNA]</scope>
    <source>
        <strain evidence="1 2">ICMP17001</strain>
    </source>
</reference>
<protein>
    <submittedName>
        <fullName evidence="1">Uncharacterized protein</fullName>
    </submittedName>
</protein>
<organism evidence="1 2">
    <name type="scientific">Pseudomonas syringae pv. coryli</name>
    <dbReference type="NCBI Taxonomy" id="317659"/>
    <lineage>
        <taxon>Bacteria</taxon>
        <taxon>Pseudomonadati</taxon>
        <taxon>Pseudomonadota</taxon>
        <taxon>Gammaproteobacteria</taxon>
        <taxon>Pseudomonadales</taxon>
        <taxon>Pseudomonadaceae</taxon>
        <taxon>Pseudomonas</taxon>
    </lineage>
</organism>
<evidence type="ECO:0000313" key="2">
    <source>
        <dbReference type="Proteomes" id="UP000051335"/>
    </source>
</evidence>
<evidence type="ECO:0000313" key="1">
    <source>
        <dbReference type="EMBL" id="KPW98664.1"/>
    </source>
</evidence>
<name>A0A0P9N168_9PSED</name>
<dbReference type="EMBL" id="LJQC01000535">
    <property type="protein sequence ID" value="KPW98664.1"/>
    <property type="molecule type" value="Genomic_DNA"/>
</dbReference>
<dbReference type="AlphaFoldDB" id="A0A0P9N168"/>
<dbReference type="RefSeq" id="WP_046236916.1">
    <property type="nucleotide sequence ID" value="NZ_LJQC01000535.1"/>
</dbReference>
<gene>
    <name evidence="1" type="ORF">ALO75_02162</name>
</gene>
<dbReference type="Proteomes" id="UP000051335">
    <property type="component" value="Unassembled WGS sequence"/>
</dbReference>